<dbReference type="OrthoDB" id="1095728at2"/>
<keyword evidence="2" id="KW-1185">Reference proteome</keyword>
<dbReference type="EMBL" id="FMYP01000040">
    <property type="protein sequence ID" value="SDC62002.1"/>
    <property type="molecule type" value="Genomic_DNA"/>
</dbReference>
<organism evidence="1 2">
    <name type="scientific">Williamwhitmania taraxaci</name>
    <dbReference type="NCBI Taxonomy" id="1640674"/>
    <lineage>
        <taxon>Bacteria</taxon>
        <taxon>Pseudomonadati</taxon>
        <taxon>Bacteroidota</taxon>
        <taxon>Bacteroidia</taxon>
        <taxon>Bacteroidales</taxon>
        <taxon>Williamwhitmaniaceae</taxon>
        <taxon>Williamwhitmania</taxon>
    </lineage>
</organism>
<dbReference type="AlphaFoldDB" id="A0A1G6N2F0"/>
<gene>
    <name evidence="1" type="ORF">SAMN05216323_104010</name>
</gene>
<dbReference type="RefSeq" id="WP_092438938.1">
    <property type="nucleotide sequence ID" value="NZ_FMYP01000040.1"/>
</dbReference>
<evidence type="ECO:0000313" key="1">
    <source>
        <dbReference type="EMBL" id="SDC62002.1"/>
    </source>
</evidence>
<dbReference type="Proteomes" id="UP000199452">
    <property type="component" value="Unassembled WGS sequence"/>
</dbReference>
<reference evidence="1 2" key="1">
    <citation type="submission" date="2016-09" db="EMBL/GenBank/DDBJ databases">
        <authorList>
            <person name="Capua I."/>
            <person name="De Benedictis P."/>
            <person name="Joannis T."/>
            <person name="Lombin L.H."/>
            <person name="Cattoli G."/>
        </authorList>
    </citation>
    <scope>NUCLEOTIDE SEQUENCE [LARGE SCALE GENOMIC DNA]</scope>
    <source>
        <strain evidence="1 2">A7P-90m</strain>
    </source>
</reference>
<proteinExistence type="predicted"/>
<name>A0A1G6N2F0_9BACT</name>
<sequence length="78" mass="9476">MASRKRKTREIKMLALREQHLKRVYKKSLLFNEPEMDAINNFCRRYKIANKSKFFRETIITTILKKIEKDHPTLFDGF</sequence>
<evidence type="ECO:0000313" key="2">
    <source>
        <dbReference type="Proteomes" id="UP000199452"/>
    </source>
</evidence>
<protein>
    <submittedName>
        <fullName evidence="1">Uncharacterized protein</fullName>
    </submittedName>
</protein>
<accession>A0A1G6N2F0</accession>